<comment type="similarity">
    <text evidence="2">Belongs to the isochorismate synthase family.</text>
</comment>
<dbReference type="Pfam" id="PF00425">
    <property type="entry name" value="Chorismate_bind"/>
    <property type="match status" value="1"/>
</dbReference>
<evidence type="ECO:0000313" key="8">
    <source>
        <dbReference type="Proteomes" id="UP000019753"/>
    </source>
</evidence>
<dbReference type="OrthoDB" id="9806579at2"/>
<dbReference type="SUPFAM" id="SSF56322">
    <property type="entry name" value="ADC synthase"/>
    <property type="match status" value="1"/>
</dbReference>
<reference evidence="7 8" key="1">
    <citation type="submission" date="2014-01" db="EMBL/GenBank/DDBJ databases">
        <title>Actinotalea ferrariae CF5-4.</title>
        <authorList>
            <person name="Chen F."/>
            <person name="Li Y."/>
            <person name="Wang G."/>
        </authorList>
    </citation>
    <scope>NUCLEOTIDE SEQUENCE [LARGE SCALE GENOMIC DNA]</scope>
    <source>
        <strain evidence="7 8">CF5-4</strain>
    </source>
</reference>
<proteinExistence type="inferred from homology"/>
<keyword evidence="4" id="KW-0413">Isomerase</keyword>
<evidence type="ECO:0000256" key="2">
    <source>
        <dbReference type="ARBA" id="ARBA00005297"/>
    </source>
</evidence>
<evidence type="ECO:0000256" key="4">
    <source>
        <dbReference type="ARBA" id="ARBA00023235"/>
    </source>
</evidence>
<dbReference type="GO" id="GO:0008909">
    <property type="term" value="F:isochorismate synthase activity"/>
    <property type="evidence" value="ECO:0007669"/>
    <property type="project" value="UniProtKB-EC"/>
</dbReference>
<comment type="catalytic activity">
    <reaction evidence="1">
        <text>chorismate = isochorismate</text>
        <dbReference type="Rhea" id="RHEA:18985"/>
        <dbReference type="ChEBI" id="CHEBI:29748"/>
        <dbReference type="ChEBI" id="CHEBI:29780"/>
        <dbReference type="EC" id="5.4.4.2"/>
    </reaction>
</comment>
<dbReference type="InterPro" id="IPR004561">
    <property type="entry name" value="IsoChor_synthase"/>
</dbReference>
<name>A0A021VPY8_9CELL</name>
<comment type="caution">
    <text evidence="7">The sequence shown here is derived from an EMBL/GenBank/DDBJ whole genome shotgun (WGS) entry which is preliminary data.</text>
</comment>
<dbReference type="AlphaFoldDB" id="A0A021VPY8"/>
<keyword evidence="8" id="KW-1185">Reference proteome</keyword>
<evidence type="ECO:0000256" key="5">
    <source>
        <dbReference type="ARBA" id="ARBA00041564"/>
    </source>
</evidence>
<feature type="domain" description="Chorismate-utilising enzyme C-terminal" evidence="6">
    <location>
        <begin position="174"/>
        <end position="432"/>
    </location>
</feature>
<protein>
    <recommendedName>
        <fullName evidence="3">isochorismate synthase</fullName>
        <ecNumber evidence="3">5.4.4.2</ecNumber>
    </recommendedName>
    <alternativeName>
        <fullName evidence="5">Isochorismate mutase</fullName>
    </alternativeName>
</protein>
<evidence type="ECO:0000313" key="7">
    <source>
        <dbReference type="EMBL" id="EYR63216.1"/>
    </source>
</evidence>
<dbReference type="NCBIfam" id="TIGR00543">
    <property type="entry name" value="isochor_syn"/>
    <property type="match status" value="1"/>
</dbReference>
<dbReference type="InterPro" id="IPR005801">
    <property type="entry name" value="ADC_synthase"/>
</dbReference>
<dbReference type="PANTHER" id="PTHR42839">
    <property type="entry name" value="ISOCHORISMATE SYNTHASE ENTC"/>
    <property type="match status" value="1"/>
</dbReference>
<accession>A0A021VPY8</accession>
<evidence type="ECO:0000256" key="1">
    <source>
        <dbReference type="ARBA" id="ARBA00000799"/>
    </source>
</evidence>
<organism evidence="7 8">
    <name type="scientific">Actinotalea ferrariae CF5-4</name>
    <dbReference type="NCBI Taxonomy" id="948458"/>
    <lineage>
        <taxon>Bacteria</taxon>
        <taxon>Bacillati</taxon>
        <taxon>Actinomycetota</taxon>
        <taxon>Actinomycetes</taxon>
        <taxon>Micrococcales</taxon>
        <taxon>Cellulomonadaceae</taxon>
        <taxon>Actinotalea</taxon>
    </lineage>
</organism>
<evidence type="ECO:0000256" key="3">
    <source>
        <dbReference type="ARBA" id="ARBA00012824"/>
    </source>
</evidence>
<sequence>MTVVRTVPAPGVGPLSPLRRAVAGPVVSRTVAVDPANLPGDLLRLLPAEGGLAWVRRGEGVVAWGELLRVETDGADRFADAEDAWRALMATAVVRDEVGVPGSGPVAFGSFAFAAGSPSGGVLVVPRVVVGRRGGAAWVTTLDLGAVSAPPALRPTDAPAAPGAVTYDDGALSAEGWQDAVRRAVEAIRAGALDKVVLARDLLARTGAPLDPRWVLGRLADDYASCWTFAVDGLLGATPELLLRSEKGLVTSRVLAGTIRRTGDDEADMARAAILAHSSKDLEEHEYAVESLTRALGPFCSSTNVPETPFVLHLPNVLHLATDVTGVLRADGDAHVHPTSLGLAAALHPTAAVAGTPTDAACALIGEVEGMDRARYAGPVGWMGADGDGEWGIALRSAELDPADPHRLRLFAGCGIVAASDPAAELAESEAKLEPMRSALGS</sequence>
<dbReference type="PANTHER" id="PTHR42839:SF2">
    <property type="entry name" value="ISOCHORISMATE SYNTHASE ENTC"/>
    <property type="match status" value="1"/>
</dbReference>
<dbReference type="EMBL" id="AXCW01000113">
    <property type="protein sequence ID" value="EYR63216.1"/>
    <property type="molecule type" value="Genomic_DNA"/>
</dbReference>
<dbReference type="EC" id="5.4.4.2" evidence="3"/>
<dbReference type="Gene3D" id="3.60.120.10">
    <property type="entry name" value="Anthranilate synthase"/>
    <property type="match status" value="1"/>
</dbReference>
<evidence type="ECO:0000259" key="6">
    <source>
        <dbReference type="Pfam" id="PF00425"/>
    </source>
</evidence>
<dbReference type="Proteomes" id="UP000019753">
    <property type="component" value="Unassembled WGS sequence"/>
</dbReference>
<dbReference type="InterPro" id="IPR015890">
    <property type="entry name" value="Chorismate_C"/>
</dbReference>
<gene>
    <name evidence="7" type="ORF">N866_02210</name>
</gene>